<evidence type="ECO:0000256" key="6">
    <source>
        <dbReference type="ARBA" id="ARBA00023136"/>
    </source>
</evidence>
<evidence type="ECO:0000256" key="22">
    <source>
        <dbReference type="ARBA" id="ARBA00045018"/>
    </source>
</evidence>
<evidence type="ECO:0000256" key="1">
    <source>
        <dbReference type="ARBA" id="ARBA00004155"/>
    </source>
</evidence>
<feature type="transmembrane region" description="Helical" evidence="25">
    <location>
        <begin position="198"/>
        <end position="219"/>
    </location>
</feature>
<keyword evidence="7" id="KW-0458">Lysosome</keyword>
<dbReference type="InterPro" id="IPR020846">
    <property type="entry name" value="MFS_dom"/>
</dbReference>
<dbReference type="Gene3D" id="1.20.1250.20">
    <property type="entry name" value="MFS general substrate transporter like domains"/>
    <property type="match status" value="2"/>
</dbReference>
<organism evidence="27 28">
    <name type="scientific">Ancylomarina euxinus</name>
    <dbReference type="NCBI Taxonomy" id="2283627"/>
    <lineage>
        <taxon>Bacteria</taxon>
        <taxon>Pseudomonadati</taxon>
        <taxon>Bacteroidota</taxon>
        <taxon>Bacteroidia</taxon>
        <taxon>Marinilabiliales</taxon>
        <taxon>Marinifilaceae</taxon>
        <taxon>Ancylomarina</taxon>
    </lineage>
</organism>
<comment type="catalytic activity">
    <reaction evidence="9">
        <text>L-histidyl-glycine(out) = L-histidyl-glycine(in)</text>
        <dbReference type="Rhea" id="RHEA:79395"/>
        <dbReference type="ChEBI" id="CHEBI:229957"/>
    </reaction>
</comment>
<evidence type="ECO:0000256" key="19">
    <source>
        <dbReference type="ARBA" id="ARBA00044919"/>
    </source>
</evidence>
<feature type="transmembrane region" description="Helical" evidence="25">
    <location>
        <begin position="171"/>
        <end position="192"/>
    </location>
</feature>
<comment type="catalytic activity">
    <reaction evidence="13">
        <text>L-alpha-aminoacyl-L-lysine(out) = L-alpha-aminoacyl-L-lysine(in)</text>
        <dbReference type="Rhea" id="RHEA:79383"/>
        <dbReference type="ChEBI" id="CHEBI:229966"/>
    </reaction>
</comment>
<keyword evidence="4 25" id="KW-0812">Transmembrane</keyword>
<evidence type="ECO:0000256" key="12">
    <source>
        <dbReference type="ARBA" id="ARBA00044891"/>
    </source>
</evidence>
<feature type="transmembrane region" description="Helical" evidence="25">
    <location>
        <begin position="19"/>
        <end position="36"/>
    </location>
</feature>
<evidence type="ECO:0000256" key="21">
    <source>
        <dbReference type="ARBA" id="ARBA00044985"/>
    </source>
</evidence>
<evidence type="ECO:0000256" key="16">
    <source>
        <dbReference type="ARBA" id="ARBA00044900"/>
    </source>
</evidence>
<comment type="catalytic activity">
    <reaction evidence="17">
        <text>L-arginyl-glycine(out) = L-arginyl-glycine(in)</text>
        <dbReference type="Rhea" id="RHEA:79391"/>
        <dbReference type="ChEBI" id="CHEBI:229955"/>
    </reaction>
</comment>
<dbReference type="Pfam" id="PF07690">
    <property type="entry name" value="MFS_1"/>
    <property type="match status" value="1"/>
</dbReference>
<dbReference type="PANTHER" id="PTHR23512:SF3">
    <property type="entry name" value="MAJOR FACILITATOR SUPERFAMILY DOMAIN-CONTAINING PROTEIN 1"/>
    <property type="match status" value="1"/>
</dbReference>
<evidence type="ECO:0000256" key="18">
    <source>
        <dbReference type="ARBA" id="ARBA00044912"/>
    </source>
</evidence>
<evidence type="ECO:0000256" key="17">
    <source>
        <dbReference type="ARBA" id="ARBA00044903"/>
    </source>
</evidence>
<evidence type="ECO:0000256" key="25">
    <source>
        <dbReference type="SAM" id="Phobius"/>
    </source>
</evidence>
<dbReference type="PROSITE" id="PS50850">
    <property type="entry name" value="MFS"/>
    <property type="match status" value="1"/>
</dbReference>
<dbReference type="SUPFAM" id="SSF103473">
    <property type="entry name" value="MFS general substrate transporter"/>
    <property type="match status" value="1"/>
</dbReference>
<feature type="transmembrane region" description="Helical" evidence="25">
    <location>
        <begin position="88"/>
        <end position="107"/>
    </location>
</feature>
<dbReference type="OrthoDB" id="1090232at2"/>
<name>A0A425Y707_9BACT</name>
<feature type="transmembrane region" description="Helical" evidence="25">
    <location>
        <begin position="349"/>
        <end position="372"/>
    </location>
</feature>
<feature type="transmembrane region" description="Helical" evidence="25">
    <location>
        <begin position="296"/>
        <end position="316"/>
    </location>
</feature>
<evidence type="ECO:0000256" key="2">
    <source>
        <dbReference type="ARBA" id="ARBA00008335"/>
    </source>
</evidence>
<feature type="transmembrane region" description="Helical" evidence="25">
    <location>
        <begin position="323"/>
        <end position="343"/>
    </location>
</feature>
<comment type="catalytic activity">
    <reaction evidence="12">
        <text>L-lysyl-L-alpha-amino acid(out) = L-lysyl-L-alpha-amino acid(in)</text>
        <dbReference type="Rhea" id="RHEA:79387"/>
        <dbReference type="ChEBI" id="CHEBI:229965"/>
    </reaction>
</comment>
<comment type="subcellular location">
    <subcellularLocation>
        <location evidence="1">Lysosome membrane</location>
        <topology evidence="1">Multi-pass membrane protein</topology>
    </subcellularLocation>
</comment>
<dbReference type="GO" id="GO:0022857">
    <property type="term" value="F:transmembrane transporter activity"/>
    <property type="evidence" value="ECO:0007669"/>
    <property type="project" value="InterPro"/>
</dbReference>
<dbReference type="RefSeq" id="WP_125029521.1">
    <property type="nucleotide sequence ID" value="NZ_JAPXVP010000002.1"/>
</dbReference>
<dbReference type="Proteomes" id="UP000285794">
    <property type="component" value="Unassembled WGS sequence"/>
</dbReference>
<evidence type="ECO:0000256" key="15">
    <source>
        <dbReference type="ARBA" id="ARBA00044899"/>
    </source>
</evidence>
<dbReference type="PANTHER" id="PTHR23512">
    <property type="entry name" value="MAJOR FACILITATOR SUPERFAMILY DOMAIN-CONTAINING PROTEIN 1"/>
    <property type="match status" value="1"/>
</dbReference>
<evidence type="ECO:0000256" key="14">
    <source>
        <dbReference type="ARBA" id="ARBA00044898"/>
    </source>
</evidence>
<comment type="catalytic activity">
    <reaction evidence="20">
        <text>L-lysyl-glycine(out) = L-lysyl-glycine(in)</text>
        <dbReference type="Rhea" id="RHEA:79407"/>
        <dbReference type="ChEBI" id="CHEBI:191202"/>
    </reaction>
</comment>
<evidence type="ECO:0000256" key="3">
    <source>
        <dbReference type="ARBA" id="ARBA00022448"/>
    </source>
</evidence>
<evidence type="ECO:0000256" key="5">
    <source>
        <dbReference type="ARBA" id="ARBA00022989"/>
    </source>
</evidence>
<comment type="catalytic activity">
    <reaction evidence="18">
        <text>L-histidyl-L-alpha-amino acid(out) = L-histidyl-L-alpha-amino acid(in)</text>
        <dbReference type="Rhea" id="RHEA:79379"/>
        <dbReference type="ChEBI" id="CHEBI:229964"/>
    </reaction>
</comment>
<feature type="domain" description="Major facilitator superfamily (MFS) profile" evidence="26">
    <location>
        <begin position="250"/>
        <end position="461"/>
    </location>
</feature>
<evidence type="ECO:0000256" key="13">
    <source>
        <dbReference type="ARBA" id="ARBA00044893"/>
    </source>
</evidence>
<keyword evidence="5 25" id="KW-1133">Transmembrane helix</keyword>
<protein>
    <recommendedName>
        <fullName evidence="21">Lysosomal dipeptide transporter MFSD1</fullName>
    </recommendedName>
    <alternativeName>
        <fullName evidence="22">Major facilitator superfamily domain-containing protein 1</fullName>
    </alternativeName>
</protein>
<comment type="caution">
    <text evidence="27">The sequence shown here is derived from an EMBL/GenBank/DDBJ whole genome shotgun (WGS) entry which is preliminary data.</text>
</comment>
<evidence type="ECO:0000256" key="4">
    <source>
        <dbReference type="ARBA" id="ARBA00022692"/>
    </source>
</evidence>
<accession>A0A425Y707</accession>
<gene>
    <name evidence="27" type="ORF">DWB61_03605</name>
</gene>
<feature type="transmembrane region" description="Helical" evidence="25">
    <location>
        <begin position="137"/>
        <end position="159"/>
    </location>
</feature>
<evidence type="ECO:0000256" key="8">
    <source>
        <dbReference type="ARBA" id="ARBA00044876"/>
    </source>
</evidence>
<keyword evidence="6 25" id="KW-0472">Membrane</keyword>
<reference evidence="27 28" key="1">
    <citation type="submission" date="2018-07" db="EMBL/GenBank/DDBJ databases">
        <title>Draft genome sequence of Ancylomarina sp. M1P.</title>
        <authorList>
            <person name="Yadav S."/>
            <person name="Villanueva L."/>
            <person name="Damste J.S.S."/>
        </authorList>
    </citation>
    <scope>NUCLEOTIDE SEQUENCE [LARGE SCALE GENOMIC DNA]</scope>
    <source>
        <strain evidence="27 28">M1P</strain>
    </source>
</reference>
<evidence type="ECO:0000256" key="7">
    <source>
        <dbReference type="ARBA" id="ARBA00023228"/>
    </source>
</evidence>
<dbReference type="InterPro" id="IPR011701">
    <property type="entry name" value="MFS"/>
</dbReference>
<feature type="transmembrane region" description="Helical" evidence="25">
    <location>
        <begin position="426"/>
        <end position="443"/>
    </location>
</feature>
<dbReference type="AlphaFoldDB" id="A0A425Y707"/>
<comment type="catalytic activity">
    <reaction evidence="15">
        <text>L-arginyl-L-alpha-amino acid(out) = L-arginyl-L-alpha-amino acid(in)</text>
        <dbReference type="Rhea" id="RHEA:79371"/>
        <dbReference type="ChEBI" id="CHEBI:84315"/>
    </reaction>
</comment>
<comment type="catalytic activity">
    <reaction evidence="10">
        <text>L-alpha-aminoacyl-L-arginine(out) = L-alpha-aminoacyl-L-arginine(in)</text>
        <dbReference type="Rhea" id="RHEA:79367"/>
        <dbReference type="ChEBI" id="CHEBI:229968"/>
    </reaction>
</comment>
<evidence type="ECO:0000256" key="23">
    <source>
        <dbReference type="ARBA" id="ARBA00045709"/>
    </source>
</evidence>
<proteinExistence type="inferred from homology"/>
<dbReference type="EMBL" id="QQWG01000002">
    <property type="protein sequence ID" value="RRG24211.1"/>
    <property type="molecule type" value="Genomic_DNA"/>
</dbReference>
<comment type="catalytic activity">
    <reaction evidence="16">
        <text>L-lysyl-L-lysine(out) = L-lysyl-L-lysine(in)</text>
        <dbReference type="Rhea" id="RHEA:79403"/>
        <dbReference type="ChEBI" id="CHEBI:229956"/>
    </reaction>
</comment>
<comment type="similarity">
    <text evidence="2">Belongs to the major facilitator superfamily.</text>
</comment>
<evidence type="ECO:0000256" key="20">
    <source>
        <dbReference type="ARBA" id="ARBA00044924"/>
    </source>
</evidence>
<feature type="transmembrane region" description="Helical" evidence="25">
    <location>
        <begin position="56"/>
        <end position="81"/>
    </location>
</feature>
<feature type="transmembrane region" description="Helical" evidence="25">
    <location>
        <begin position="257"/>
        <end position="276"/>
    </location>
</feature>
<comment type="function">
    <text evidence="23">Lysosomal dipeptide uniporter that selectively exports lysine, arginine or histidine-containing dipeptides with a net positive charge from the lysosome lumen into the cytosol. Could play a role in a specific type of protein O-glycosylation indirectly regulating macrophages migration and tissue invasion. Also essential for liver homeostasis.</text>
</comment>
<comment type="catalytic activity">
    <reaction evidence="8">
        <text>L-lysyl-L-alanine(out) = L-lysyl-L-alanine(in)</text>
        <dbReference type="Rhea" id="RHEA:79399"/>
        <dbReference type="ChEBI" id="CHEBI:229954"/>
    </reaction>
</comment>
<evidence type="ECO:0000259" key="26">
    <source>
        <dbReference type="PROSITE" id="PS50850"/>
    </source>
</evidence>
<dbReference type="InterPro" id="IPR052187">
    <property type="entry name" value="MFSD1"/>
</dbReference>
<evidence type="ECO:0000313" key="27">
    <source>
        <dbReference type="EMBL" id="RRG24211.1"/>
    </source>
</evidence>
<feature type="transmembrane region" description="Helical" evidence="25">
    <location>
        <begin position="384"/>
        <end position="406"/>
    </location>
</feature>
<evidence type="ECO:0000313" key="28">
    <source>
        <dbReference type="Proteomes" id="UP000285794"/>
    </source>
</evidence>
<keyword evidence="28" id="KW-1185">Reference proteome</keyword>
<comment type="catalytic activity">
    <reaction evidence="14">
        <text>L-aspartyl-L-lysine(out) = L-aspartyl-L-lysine(in)</text>
        <dbReference type="Rhea" id="RHEA:79411"/>
        <dbReference type="ChEBI" id="CHEBI:229953"/>
    </reaction>
</comment>
<comment type="subunit">
    <text evidence="24">Homodimer. Interacts with lysosomal protein GLMP (via lumenal domain); the interaction starts while both proteins are still in the endoplasmic reticulum and is required for stabilization of MFSD1 in lysosomes but has no direct effect on its targeting to lysosomes or transporter activity.</text>
</comment>
<evidence type="ECO:0000256" key="11">
    <source>
        <dbReference type="ARBA" id="ARBA00044884"/>
    </source>
</evidence>
<evidence type="ECO:0000256" key="9">
    <source>
        <dbReference type="ARBA" id="ARBA00044878"/>
    </source>
</evidence>
<dbReference type="GO" id="GO:0005765">
    <property type="term" value="C:lysosomal membrane"/>
    <property type="evidence" value="ECO:0007669"/>
    <property type="project" value="UniProtKB-SubCell"/>
</dbReference>
<comment type="catalytic activity">
    <reaction evidence="19">
        <text>L-alanyl-L-lysine(out) = L-alanyl-L-lysine(in)</text>
        <dbReference type="Rhea" id="RHEA:79415"/>
        <dbReference type="ChEBI" id="CHEBI:192470"/>
    </reaction>
</comment>
<sequence>MAITQAASLSIRDSKSARWFVLLTVSFLMLTGYFFTDIMSPLQGMLRDQMGWSNSSYGTFAGSYSVLNVFCLMLIFGGIILDKAGIRFTGTFFVGIMIVGAFFNYYAMTDTFNNGGLGYDFLNSFLTDYQPSLKMAMIGYALFGVGVEIAGITVSRIIVKWFKGKEMALAMGLEMACARGGMLIAFSASPWMTGADKIISRPLAFGVILLIIGLLAYFVHNMMDKRLDAEVAADTSIEASEEEFKASDVFLLFKNPGFILISLLCVLFYSAIFPFTKFAPDLMVQKYGFPVELSGMIVGLLPIGTMVLTPIFGAFMDKKGKSASIMILGSLLLIFSHVIFAFLPGNTAFAFTAMVVLGFAFSFVPAAMWPSVPKIIPESRLGSAYAMIFMIQNVGLMLFPMLLGAVLDSANEGLAEGAALNYTEPMMLMVGCGIAALLVAFRLRAVDKKRGYGLDLPNIQE</sequence>
<dbReference type="InterPro" id="IPR036259">
    <property type="entry name" value="MFS_trans_sf"/>
</dbReference>
<evidence type="ECO:0000256" key="24">
    <source>
        <dbReference type="ARBA" id="ARBA00046376"/>
    </source>
</evidence>
<keyword evidence="3" id="KW-0813">Transport</keyword>
<comment type="catalytic activity">
    <reaction evidence="11">
        <text>L-alpha-aminoacyl-L-histidine(out) = L-alpha-aminoacyl-L-histidine(in)</text>
        <dbReference type="Rhea" id="RHEA:79375"/>
        <dbReference type="ChEBI" id="CHEBI:229967"/>
    </reaction>
</comment>
<evidence type="ECO:0000256" key="10">
    <source>
        <dbReference type="ARBA" id="ARBA00044881"/>
    </source>
</evidence>